<accession>A0A1M4SRR8</accession>
<dbReference type="Pfam" id="PF12787">
    <property type="entry name" value="EcsC"/>
    <property type="match status" value="1"/>
</dbReference>
<dbReference type="InterPro" id="IPR024787">
    <property type="entry name" value="EcsC"/>
</dbReference>
<name>A0A1M4SRR8_9CLOT</name>
<sequence length="257" mass="29488">MDNVLRSQLKKIGKKEKKLLDKNKKGTVRAVSEKLENKIPEGVRVKLETAFYKGFRLVFSKGTGWIEKTYNKEKRMLEYEAEDYTYKRDQKRVIKQLNKVSSRSSMSNLGLTALEGTVMGVLGIGLADIPVFIGVLLKGIYEVAISYGFSYEKEEEKYYILLMIEAALAHEETQRTLDDKVNEITEYLSQGIAVPYLVEEQMRQTADAMAEDMLCMKFIQGIPIVGVLGGAVNVSYFNRVMRYVKLKYRKRYLLSKN</sequence>
<keyword evidence="3" id="KW-1185">Reference proteome</keyword>
<dbReference type="RefSeq" id="WP_072848382.1">
    <property type="nucleotide sequence ID" value="NZ_FQVI01000001.1"/>
</dbReference>
<keyword evidence="1" id="KW-1133">Transmembrane helix</keyword>
<organism evidence="2 3">
    <name type="scientific">Lactonifactor longoviformis DSM 17459</name>
    <dbReference type="NCBI Taxonomy" id="1122155"/>
    <lineage>
        <taxon>Bacteria</taxon>
        <taxon>Bacillati</taxon>
        <taxon>Bacillota</taxon>
        <taxon>Clostridia</taxon>
        <taxon>Eubacteriales</taxon>
        <taxon>Clostridiaceae</taxon>
        <taxon>Lactonifactor</taxon>
    </lineage>
</organism>
<keyword evidence="1" id="KW-0812">Transmembrane</keyword>
<dbReference type="STRING" id="1122155.SAMN02745158_00231"/>
<dbReference type="EMBL" id="FQVI01000001">
    <property type="protein sequence ID" value="SHE34878.1"/>
    <property type="molecule type" value="Genomic_DNA"/>
</dbReference>
<evidence type="ECO:0000256" key="1">
    <source>
        <dbReference type="SAM" id="Phobius"/>
    </source>
</evidence>
<dbReference type="OrthoDB" id="1852051at2"/>
<keyword evidence="1" id="KW-0472">Membrane</keyword>
<reference evidence="2 3" key="1">
    <citation type="submission" date="2016-11" db="EMBL/GenBank/DDBJ databases">
        <authorList>
            <person name="Jaros S."/>
            <person name="Januszkiewicz K."/>
            <person name="Wedrychowicz H."/>
        </authorList>
    </citation>
    <scope>NUCLEOTIDE SEQUENCE [LARGE SCALE GENOMIC DNA]</scope>
    <source>
        <strain evidence="2 3">DSM 17459</strain>
    </source>
</reference>
<proteinExistence type="predicted"/>
<dbReference type="PANTHER" id="PTHR41260">
    <property type="entry name" value="PROTEIN ECSC"/>
    <property type="match status" value="1"/>
</dbReference>
<evidence type="ECO:0000313" key="3">
    <source>
        <dbReference type="Proteomes" id="UP000184245"/>
    </source>
</evidence>
<dbReference type="AlphaFoldDB" id="A0A1M4SRR8"/>
<feature type="transmembrane region" description="Helical" evidence="1">
    <location>
        <begin position="218"/>
        <end position="237"/>
    </location>
</feature>
<dbReference type="Proteomes" id="UP000184245">
    <property type="component" value="Unassembled WGS sequence"/>
</dbReference>
<protein>
    <submittedName>
        <fullName evidence="2">EcsC protein family protein</fullName>
    </submittedName>
</protein>
<gene>
    <name evidence="2" type="ORF">SAMN02745158_00231</name>
</gene>
<evidence type="ECO:0000313" key="2">
    <source>
        <dbReference type="EMBL" id="SHE34878.1"/>
    </source>
</evidence>
<dbReference type="PANTHER" id="PTHR41260:SF1">
    <property type="entry name" value="PROTEIN ECSC"/>
    <property type="match status" value="1"/>
</dbReference>